<reference evidence="2" key="1">
    <citation type="journal article" date="2018" name="Genome Biol. Evol.">
        <title>Genomics and development of Lentinus tigrinus, a white-rot wood-decaying mushroom with dimorphic fruiting bodies.</title>
        <authorList>
            <person name="Wu B."/>
            <person name="Xu Z."/>
            <person name="Knudson A."/>
            <person name="Carlson A."/>
            <person name="Chen N."/>
            <person name="Kovaka S."/>
            <person name="LaButti K."/>
            <person name="Lipzen A."/>
            <person name="Pennachio C."/>
            <person name="Riley R."/>
            <person name="Schakwitz W."/>
            <person name="Umezawa K."/>
            <person name="Ohm R.A."/>
            <person name="Grigoriev I.V."/>
            <person name="Nagy L.G."/>
            <person name="Gibbons J."/>
            <person name="Hibbett D."/>
        </authorList>
    </citation>
    <scope>NUCLEOTIDE SEQUENCE [LARGE SCALE GENOMIC DNA]</scope>
    <source>
        <strain evidence="2">ALCF2SS1-6</strain>
    </source>
</reference>
<dbReference type="EMBL" id="ML122254">
    <property type="protein sequence ID" value="RPD64476.1"/>
    <property type="molecule type" value="Genomic_DNA"/>
</dbReference>
<feature type="region of interest" description="Disordered" evidence="1">
    <location>
        <begin position="29"/>
        <end position="93"/>
    </location>
</feature>
<feature type="compositionally biased region" description="Basic and acidic residues" evidence="1">
    <location>
        <begin position="55"/>
        <end position="93"/>
    </location>
</feature>
<proteinExistence type="predicted"/>
<evidence type="ECO:0000313" key="2">
    <source>
        <dbReference type="EMBL" id="RPD64476.1"/>
    </source>
</evidence>
<keyword evidence="3" id="KW-1185">Reference proteome</keyword>
<accession>A0A5C2SSZ7</accession>
<dbReference type="AlphaFoldDB" id="A0A5C2SSZ7"/>
<evidence type="ECO:0000313" key="3">
    <source>
        <dbReference type="Proteomes" id="UP000313359"/>
    </source>
</evidence>
<evidence type="ECO:0000256" key="1">
    <source>
        <dbReference type="SAM" id="MobiDB-lite"/>
    </source>
</evidence>
<dbReference type="Proteomes" id="UP000313359">
    <property type="component" value="Unassembled WGS sequence"/>
</dbReference>
<sequence length="93" mass="10900">MREATHTYSDMRWENTCWKTAMGRWQWQGSTSIHRRAPAKGSQLGVDASKKAGRRRDAGHRSRVADRGRGEMERRRPSEEGCRRMQDNKNARR</sequence>
<gene>
    <name evidence="2" type="ORF">L227DRAFT_329870</name>
</gene>
<name>A0A5C2SSZ7_9APHY</name>
<protein>
    <submittedName>
        <fullName evidence="2">Uncharacterized protein</fullName>
    </submittedName>
</protein>
<organism evidence="2 3">
    <name type="scientific">Lentinus tigrinus ALCF2SS1-6</name>
    <dbReference type="NCBI Taxonomy" id="1328759"/>
    <lineage>
        <taxon>Eukaryota</taxon>
        <taxon>Fungi</taxon>
        <taxon>Dikarya</taxon>
        <taxon>Basidiomycota</taxon>
        <taxon>Agaricomycotina</taxon>
        <taxon>Agaricomycetes</taxon>
        <taxon>Polyporales</taxon>
        <taxon>Polyporaceae</taxon>
        <taxon>Lentinus</taxon>
    </lineage>
</organism>